<keyword evidence="6" id="KW-0406">Ion transport</keyword>
<dbReference type="GO" id="GO:0015743">
    <property type="term" value="P:malate transport"/>
    <property type="evidence" value="ECO:0007669"/>
    <property type="project" value="InterPro"/>
</dbReference>
<dbReference type="GO" id="GO:0034220">
    <property type="term" value="P:monoatomic ion transmembrane transport"/>
    <property type="evidence" value="ECO:0007669"/>
    <property type="project" value="UniProtKB-KW"/>
</dbReference>
<keyword evidence="11" id="KW-1185">Reference proteome</keyword>
<evidence type="ECO:0000256" key="5">
    <source>
        <dbReference type="ARBA" id="ARBA00022989"/>
    </source>
</evidence>
<evidence type="ECO:0000256" key="6">
    <source>
        <dbReference type="ARBA" id="ARBA00023065"/>
    </source>
</evidence>
<dbReference type="AlphaFoldDB" id="A0A2R5GU65"/>
<evidence type="ECO:0000256" key="4">
    <source>
        <dbReference type="ARBA" id="ARBA00022692"/>
    </source>
</evidence>
<protein>
    <submittedName>
        <fullName evidence="10">Uncharacterized protein</fullName>
    </submittedName>
</protein>
<comment type="caution">
    <text evidence="10">The sequence shown here is derived from an EMBL/GenBank/DDBJ whole genome shotgun (WGS) entry which is preliminary data.</text>
</comment>
<keyword evidence="5 9" id="KW-1133">Transmembrane helix</keyword>
<dbReference type="InterPro" id="IPR020966">
    <property type="entry name" value="ALMT"/>
</dbReference>
<keyword evidence="3" id="KW-0813">Transport</keyword>
<feature type="transmembrane region" description="Helical" evidence="9">
    <location>
        <begin position="232"/>
        <end position="250"/>
    </location>
</feature>
<evidence type="ECO:0000256" key="8">
    <source>
        <dbReference type="ARBA" id="ARBA00023303"/>
    </source>
</evidence>
<evidence type="ECO:0000256" key="1">
    <source>
        <dbReference type="ARBA" id="ARBA00004141"/>
    </source>
</evidence>
<evidence type="ECO:0000313" key="11">
    <source>
        <dbReference type="Proteomes" id="UP000241890"/>
    </source>
</evidence>
<organism evidence="10 11">
    <name type="scientific">Hondaea fermentalgiana</name>
    <dbReference type="NCBI Taxonomy" id="2315210"/>
    <lineage>
        <taxon>Eukaryota</taxon>
        <taxon>Sar</taxon>
        <taxon>Stramenopiles</taxon>
        <taxon>Bigyra</taxon>
        <taxon>Labyrinthulomycetes</taxon>
        <taxon>Thraustochytrida</taxon>
        <taxon>Thraustochytriidae</taxon>
        <taxon>Hondaea</taxon>
    </lineage>
</organism>
<evidence type="ECO:0000256" key="9">
    <source>
        <dbReference type="SAM" id="Phobius"/>
    </source>
</evidence>
<sequence>MQVVARGQVAQRLAPRCRIRRPQQAGLYSGPGNYNTRTISPLVKLASDRDRQGDDMQARRLELAQRLLNPPRAQPAVHQQQKRGLFNFLTDVAPPSWLPWVSSKAYVKNTNEVSDDEHNSRVFAMKVGFCCATSGALPFILSATSGTIVDMGCGIAALVTVIVVSDHTVGGVLANGVYRVRATVAGATLALLGSEIVKAIPMANEPLVTVAMFAGTIPIFYLAQRWPDLKPVMILLGLTFNLSIIDMVMATHAGPMLILQRLAGVILGLGVALPVHIGFMPHYSATHALHLTEKNADLVASFTWRAIRAFERDRRAEYNTFLASESALGRGETTSVHDCFAKILLSRAELETQIKNAHWETRVSGLTTDDLDRIDAIQTGLRRAAAIGVNMDMQVAGEFSQGAQLGALVHTEALRLVERNIVRALRCIRPLLSGPVEDADLEALTNARAGLSVANQSLEREKIRILTQLVRDRNEPETCMRAVHFCSLLQDLATEVQLILRHPDFAPRDAPRVQVWRHVRELRA</sequence>
<keyword evidence="8" id="KW-0407">Ion channel</keyword>
<evidence type="ECO:0000256" key="2">
    <source>
        <dbReference type="ARBA" id="ARBA00007079"/>
    </source>
</evidence>
<evidence type="ECO:0000313" key="10">
    <source>
        <dbReference type="EMBL" id="GBG31434.1"/>
    </source>
</evidence>
<feature type="transmembrane region" description="Helical" evidence="9">
    <location>
        <begin position="262"/>
        <end position="283"/>
    </location>
</feature>
<evidence type="ECO:0000256" key="7">
    <source>
        <dbReference type="ARBA" id="ARBA00023136"/>
    </source>
</evidence>
<keyword evidence="4 9" id="KW-0812">Transmembrane</keyword>
<name>A0A2R5GU65_9STRA</name>
<comment type="similarity">
    <text evidence="2">Belongs to the aromatic acid exporter (TC 2.A.85) family.</text>
</comment>
<accession>A0A2R5GU65</accession>
<evidence type="ECO:0000256" key="3">
    <source>
        <dbReference type="ARBA" id="ARBA00022448"/>
    </source>
</evidence>
<dbReference type="InParanoid" id="A0A2R5GU65"/>
<dbReference type="PANTHER" id="PTHR31086">
    <property type="entry name" value="ALUMINUM-ACTIVATED MALATE TRANSPORTER 10"/>
    <property type="match status" value="1"/>
</dbReference>
<feature type="transmembrane region" description="Helical" evidence="9">
    <location>
        <begin position="207"/>
        <end position="226"/>
    </location>
</feature>
<comment type="subcellular location">
    <subcellularLocation>
        <location evidence="1">Membrane</location>
        <topology evidence="1">Multi-pass membrane protein</topology>
    </subcellularLocation>
</comment>
<dbReference type="EMBL" id="BEYU01000097">
    <property type="protein sequence ID" value="GBG31434.1"/>
    <property type="molecule type" value="Genomic_DNA"/>
</dbReference>
<dbReference type="GO" id="GO:0016020">
    <property type="term" value="C:membrane"/>
    <property type="evidence" value="ECO:0007669"/>
    <property type="project" value="UniProtKB-SubCell"/>
</dbReference>
<keyword evidence="7 9" id="KW-0472">Membrane</keyword>
<gene>
    <name evidence="10" type="ORF">FCC1311_076582</name>
</gene>
<dbReference type="Proteomes" id="UP000241890">
    <property type="component" value="Unassembled WGS sequence"/>
</dbReference>
<proteinExistence type="inferred from homology"/>
<dbReference type="Pfam" id="PF11744">
    <property type="entry name" value="ALMT"/>
    <property type="match status" value="1"/>
</dbReference>
<reference evidence="10 11" key="1">
    <citation type="submission" date="2017-12" db="EMBL/GenBank/DDBJ databases">
        <title>Sequencing, de novo assembly and annotation of complete genome of a new Thraustochytrid species, strain FCC1311.</title>
        <authorList>
            <person name="Sedici K."/>
            <person name="Godart F."/>
            <person name="Aiese Cigliano R."/>
            <person name="Sanseverino W."/>
            <person name="Barakat M."/>
            <person name="Ortet P."/>
            <person name="Marechal E."/>
            <person name="Cagnac O."/>
            <person name="Amato A."/>
        </authorList>
    </citation>
    <scope>NUCLEOTIDE SEQUENCE [LARGE SCALE GENOMIC DNA]</scope>
</reference>